<name>A0ABS2DBF9_9SPHN</name>
<dbReference type="PRINTS" id="PR00080">
    <property type="entry name" value="SDRFAMILY"/>
</dbReference>
<evidence type="ECO:0000313" key="4">
    <source>
        <dbReference type="EMBL" id="MBM6577833.1"/>
    </source>
</evidence>
<dbReference type="SUPFAM" id="SSF51735">
    <property type="entry name" value="NAD(P)-binding Rossmann-fold domains"/>
    <property type="match status" value="1"/>
</dbReference>
<evidence type="ECO:0000256" key="1">
    <source>
        <dbReference type="ARBA" id="ARBA00006484"/>
    </source>
</evidence>
<comment type="caution">
    <text evidence="4">The sequence shown here is derived from an EMBL/GenBank/DDBJ whole genome shotgun (WGS) entry which is preliminary data.</text>
</comment>
<dbReference type="Gene3D" id="3.40.50.720">
    <property type="entry name" value="NAD(P)-binding Rossmann-like Domain"/>
    <property type="match status" value="1"/>
</dbReference>
<dbReference type="PRINTS" id="PR00081">
    <property type="entry name" value="GDHRDH"/>
</dbReference>
<evidence type="ECO:0000259" key="3">
    <source>
        <dbReference type="SMART" id="SM00822"/>
    </source>
</evidence>
<accession>A0ABS2DBF9</accession>
<dbReference type="SMART" id="SM00822">
    <property type="entry name" value="PKS_KR"/>
    <property type="match status" value="1"/>
</dbReference>
<proteinExistence type="inferred from homology"/>
<comment type="similarity">
    <text evidence="1">Belongs to the short-chain dehydrogenases/reductases (SDR) family.</text>
</comment>
<keyword evidence="5" id="KW-1185">Reference proteome</keyword>
<dbReference type="Proteomes" id="UP000763641">
    <property type="component" value="Unassembled WGS sequence"/>
</dbReference>
<evidence type="ECO:0000256" key="2">
    <source>
        <dbReference type="ARBA" id="ARBA00023002"/>
    </source>
</evidence>
<evidence type="ECO:0000313" key="5">
    <source>
        <dbReference type="Proteomes" id="UP000763641"/>
    </source>
</evidence>
<dbReference type="Pfam" id="PF13561">
    <property type="entry name" value="adh_short_C2"/>
    <property type="match status" value="1"/>
</dbReference>
<gene>
    <name evidence="4" type="ORF">ILT43_15730</name>
</gene>
<sequence length="264" mass="27098">MGARLGGKVAIITGAAKGLGAADARLFAAEGARVVLADVDTDAGQALAEELGPAARFVQHDVTDEAAWQRLVAECERIEGRLDVLVNNAGVARLSTPETVTQDAYHTVLSVSLDGVVWGCKHALPAMRRVGGGSIVNVASIAAARGEPNHAPYSAAKGGVDAYTRTVAFYCQQIGLPVRCNAVLPAGIYTPMIVGLPDVSDRGSGLVRGIAASANPRGLPKDVAQAVLFLASDEARWISGQSLVIDRGSSAGRGTIPAEPLALG</sequence>
<dbReference type="PANTHER" id="PTHR43180:SF66">
    <property type="entry name" value="SHORT-CHAIN DEHYDROGENASE_REDUCTASE FAMILY PROTEIN"/>
    <property type="match status" value="1"/>
</dbReference>
<dbReference type="RefSeq" id="WP_204199933.1">
    <property type="nucleotide sequence ID" value="NZ_JAFEMC010000005.1"/>
</dbReference>
<dbReference type="InterPro" id="IPR020904">
    <property type="entry name" value="Sc_DH/Rdtase_CS"/>
</dbReference>
<reference evidence="4 5" key="1">
    <citation type="submission" date="2020-12" db="EMBL/GenBank/DDBJ databases">
        <title>Sphingomonas sp.</title>
        <authorList>
            <person name="Kim M.K."/>
        </authorList>
    </citation>
    <scope>NUCLEOTIDE SEQUENCE [LARGE SCALE GENOMIC DNA]</scope>
    <source>
        <strain evidence="4 5">BT552</strain>
    </source>
</reference>
<organism evidence="4 5">
    <name type="scientific">Sphingomonas longa</name>
    <dbReference type="NCBI Taxonomy" id="2778730"/>
    <lineage>
        <taxon>Bacteria</taxon>
        <taxon>Pseudomonadati</taxon>
        <taxon>Pseudomonadota</taxon>
        <taxon>Alphaproteobacteria</taxon>
        <taxon>Sphingomonadales</taxon>
        <taxon>Sphingomonadaceae</taxon>
        <taxon>Sphingomonas</taxon>
    </lineage>
</organism>
<dbReference type="PROSITE" id="PS00061">
    <property type="entry name" value="ADH_SHORT"/>
    <property type="match status" value="1"/>
</dbReference>
<dbReference type="InterPro" id="IPR036291">
    <property type="entry name" value="NAD(P)-bd_dom_sf"/>
</dbReference>
<feature type="domain" description="Ketoreductase" evidence="3">
    <location>
        <begin position="8"/>
        <end position="188"/>
    </location>
</feature>
<dbReference type="InterPro" id="IPR057326">
    <property type="entry name" value="KR_dom"/>
</dbReference>
<dbReference type="EMBL" id="JAFEMC010000005">
    <property type="protein sequence ID" value="MBM6577833.1"/>
    <property type="molecule type" value="Genomic_DNA"/>
</dbReference>
<dbReference type="InterPro" id="IPR002347">
    <property type="entry name" value="SDR_fam"/>
</dbReference>
<dbReference type="PANTHER" id="PTHR43180">
    <property type="entry name" value="3-OXOACYL-(ACYL-CARRIER-PROTEIN) REDUCTASE (AFU_ORTHOLOGUE AFUA_6G11210)"/>
    <property type="match status" value="1"/>
</dbReference>
<protein>
    <submittedName>
        <fullName evidence="4">SDR family oxidoreductase</fullName>
    </submittedName>
</protein>
<keyword evidence="2" id="KW-0560">Oxidoreductase</keyword>